<gene>
    <name evidence="2" type="ORF">BEWA_039000</name>
</gene>
<keyword evidence="1" id="KW-0812">Transmembrane</keyword>
<evidence type="ECO:0000313" key="2">
    <source>
        <dbReference type="EMBL" id="EKX73862.1"/>
    </source>
</evidence>
<evidence type="ECO:0000256" key="1">
    <source>
        <dbReference type="SAM" id="Phobius"/>
    </source>
</evidence>
<dbReference type="EMBL" id="ACOU01000002">
    <property type="protein sequence ID" value="EKX73862.1"/>
    <property type="molecule type" value="Genomic_DNA"/>
</dbReference>
<organism evidence="2 3">
    <name type="scientific">Theileria equi strain WA</name>
    <dbReference type="NCBI Taxonomy" id="1537102"/>
    <lineage>
        <taxon>Eukaryota</taxon>
        <taxon>Sar</taxon>
        <taxon>Alveolata</taxon>
        <taxon>Apicomplexa</taxon>
        <taxon>Aconoidasida</taxon>
        <taxon>Piroplasmida</taxon>
        <taxon>Theileriidae</taxon>
        <taxon>Theileria</taxon>
    </lineage>
</organism>
<accession>L1LEK7</accession>
<dbReference type="Proteomes" id="UP000031512">
    <property type="component" value="Unassembled WGS sequence"/>
</dbReference>
<sequence length="529" mass="60467">MEVFRPSDVVNLEIPQHLGAVDRNFKRSSALNLWNIAVNILPSYAFLLLLFIVRHVSFRGHHTRSLHITLCLILSCLATLMAIVTTANAISRLQVTDFGFLFVFVGGSLYYAKLYHQRADFCKILDKQDVSSYSLMPFFARAFIHSLLSLLVSIAISIVHQTLDVLLGSLANIQGQPYYTTFSSFTWHVNYVLSQIPNSASSSSHWLFQIAKLLPAMTWVIALSEYYIDVMNLESTHMDALIVATIEEFPAHNMSTLDNEILFSRAMYNYSKGISHVLDQNKNKYILSPPSLNVPEDDSNRRRSPMQPFTQIATKSKYLESKKVRYQVNDVVYRMLVASPSKLFTSYVDACIETMNETRVNLHRLMFSSFSTHEHKLGHAFKTREHLHGYHNHRLHNAIQTLVFYLTPSARSHSTHVLNVMLLCIIYLRGITSWLCAANMLGYDRDNVKEVSRDVVFQVLGIHKTISTLNRASIPLYVQNYIDTLNAEINYTLKSLSVFTESLLYSKYNTNFDTYRVLEHLYSGNKGAL</sequence>
<evidence type="ECO:0000313" key="3">
    <source>
        <dbReference type="Proteomes" id="UP000031512"/>
    </source>
</evidence>
<proteinExistence type="predicted"/>
<feature type="transmembrane region" description="Helical" evidence="1">
    <location>
        <begin position="93"/>
        <end position="112"/>
    </location>
</feature>
<dbReference type="AlphaFoldDB" id="L1LEK7"/>
<dbReference type="OrthoDB" id="365506at2759"/>
<feature type="transmembrane region" description="Helical" evidence="1">
    <location>
        <begin position="133"/>
        <end position="159"/>
    </location>
</feature>
<dbReference type="GeneID" id="15803226"/>
<feature type="transmembrane region" description="Helical" evidence="1">
    <location>
        <begin position="65"/>
        <end position="87"/>
    </location>
</feature>
<reference evidence="2 3" key="1">
    <citation type="journal article" date="2012" name="BMC Genomics">
        <title>Comparative genomic analysis and phylogenetic position of Theileria equi.</title>
        <authorList>
            <person name="Kappmeyer L.S."/>
            <person name="Thiagarajan M."/>
            <person name="Herndon D.R."/>
            <person name="Ramsay J.D."/>
            <person name="Caler E."/>
            <person name="Djikeng A."/>
            <person name="Gillespie J.J."/>
            <person name="Lau A.O."/>
            <person name="Roalson E.H."/>
            <person name="Silva J.C."/>
            <person name="Silva M.G."/>
            <person name="Suarez C.E."/>
            <person name="Ueti M.W."/>
            <person name="Nene V.M."/>
            <person name="Mealey R.H."/>
            <person name="Knowles D.P."/>
            <person name="Brayton K.A."/>
        </authorList>
    </citation>
    <scope>NUCLEOTIDE SEQUENCE [LARGE SCALE GENOMIC DNA]</scope>
    <source>
        <strain evidence="2 3">WA</strain>
    </source>
</reference>
<comment type="caution">
    <text evidence="2">The sequence shown here is derived from an EMBL/GenBank/DDBJ whole genome shotgun (WGS) entry which is preliminary data.</text>
</comment>
<dbReference type="eggNOG" id="ENOG502QWZU">
    <property type="taxonomic scope" value="Eukaryota"/>
</dbReference>
<protein>
    <submittedName>
        <fullName evidence="2">Uncharacterized protein</fullName>
    </submittedName>
</protein>
<name>L1LEK7_THEEQ</name>
<dbReference type="KEGG" id="beq:BEWA_039000"/>
<dbReference type="VEuPathDB" id="PiroplasmaDB:BEWA_039000"/>
<keyword evidence="1" id="KW-1133">Transmembrane helix</keyword>
<feature type="transmembrane region" description="Helical" evidence="1">
    <location>
        <begin position="33"/>
        <end position="53"/>
    </location>
</feature>
<keyword evidence="3" id="KW-1185">Reference proteome</keyword>
<keyword evidence="1" id="KW-0472">Membrane</keyword>
<dbReference type="RefSeq" id="XP_004833314.1">
    <property type="nucleotide sequence ID" value="XM_004833257.1"/>
</dbReference>